<evidence type="ECO:0000313" key="1">
    <source>
        <dbReference type="Proteomes" id="UP000095287"/>
    </source>
</evidence>
<proteinExistence type="predicted"/>
<keyword evidence="1" id="KW-1185">Reference proteome</keyword>
<name>A0A1I7YNE0_9BILA</name>
<accession>A0A1I7YNE0</accession>
<protein>
    <submittedName>
        <fullName evidence="2">C-type lectin domain-containing protein</fullName>
    </submittedName>
</protein>
<organism evidence="1 2">
    <name type="scientific">Steinernema glaseri</name>
    <dbReference type="NCBI Taxonomy" id="37863"/>
    <lineage>
        <taxon>Eukaryota</taxon>
        <taxon>Metazoa</taxon>
        <taxon>Ecdysozoa</taxon>
        <taxon>Nematoda</taxon>
        <taxon>Chromadorea</taxon>
        <taxon>Rhabditida</taxon>
        <taxon>Tylenchina</taxon>
        <taxon>Panagrolaimomorpha</taxon>
        <taxon>Strongyloidoidea</taxon>
        <taxon>Steinernematidae</taxon>
        <taxon>Steinernema</taxon>
    </lineage>
</organism>
<dbReference type="Proteomes" id="UP000095287">
    <property type="component" value="Unplaced"/>
</dbReference>
<sequence length="216" mass="24268">MVPIAFYFIVSCLQIGHSQLYVRPIPLGLTVVGQRAKRLSAKSLELCLEQMYDPAFKVYFFNETTKSCGGFAKLHEIINNAAMDLQYYLMDTSDKCSRNATNDLYESKDLYAAKCGKKCAYRIGLIWGETKKWADGTPYDYDAADLEKTKANCDMNGKGGSPPSGKLPCAYTGLQWDKEPGMSILYLSCELCLSVYWSGFVINTNPVLCKYTILRR</sequence>
<evidence type="ECO:0000313" key="2">
    <source>
        <dbReference type="WBParaSite" id="L893_g18173.t1"/>
    </source>
</evidence>
<dbReference type="AlphaFoldDB" id="A0A1I7YNE0"/>
<reference evidence="2" key="1">
    <citation type="submission" date="2016-11" db="UniProtKB">
        <authorList>
            <consortium name="WormBaseParasite"/>
        </authorList>
    </citation>
    <scope>IDENTIFICATION</scope>
</reference>
<dbReference type="WBParaSite" id="L893_g18173.t1">
    <property type="protein sequence ID" value="L893_g18173.t1"/>
    <property type="gene ID" value="L893_g18173"/>
</dbReference>